<proteinExistence type="predicted"/>
<gene>
    <name evidence="1" type="ORF">FB470_000511</name>
</gene>
<dbReference type="Proteomes" id="UP001229651">
    <property type="component" value="Unassembled WGS sequence"/>
</dbReference>
<sequence length="53" mass="5924">MTEPDRREPRPPRLPAVWTYPKAGTYSCTGCGVYIAGLRCPRCEGVRCLVNPE</sequence>
<accession>A0ABU0EMQ4</accession>
<organism evidence="1 2">
    <name type="scientific">Amycolatopsis thermophila</name>
    <dbReference type="NCBI Taxonomy" id="206084"/>
    <lineage>
        <taxon>Bacteria</taxon>
        <taxon>Bacillati</taxon>
        <taxon>Actinomycetota</taxon>
        <taxon>Actinomycetes</taxon>
        <taxon>Pseudonocardiales</taxon>
        <taxon>Pseudonocardiaceae</taxon>
        <taxon>Amycolatopsis</taxon>
    </lineage>
</organism>
<protein>
    <recommendedName>
        <fullName evidence="3">Rubrerythrin-like domain-containing protein</fullName>
    </recommendedName>
</protein>
<evidence type="ECO:0000313" key="2">
    <source>
        <dbReference type="Proteomes" id="UP001229651"/>
    </source>
</evidence>
<comment type="caution">
    <text evidence="1">The sequence shown here is derived from an EMBL/GenBank/DDBJ whole genome shotgun (WGS) entry which is preliminary data.</text>
</comment>
<keyword evidence="2" id="KW-1185">Reference proteome</keyword>
<evidence type="ECO:0008006" key="3">
    <source>
        <dbReference type="Google" id="ProtNLM"/>
    </source>
</evidence>
<reference evidence="1 2" key="1">
    <citation type="submission" date="2023-07" db="EMBL/GenBank/DDBJ databases">
        <title>Sequencing the genomes of 1000 actinobacteria strains.</title>
        <authorList>
            <person name="Klenk H.-P."/>
        </authorList>
    </citation>
    <scope>NUCLEOTIDE SEQUENCE [LARGE SCALE GENOMIC DNA]</scope>
    <source>
        <strain evidence="1 2">DSM 45805</strain>
    </source>
</reference>
<name>A0ABU0EMQ4_9PSEU</name>
<evidence type="ECO:0000313" key="1">
    <source>
        <dbReference type="EMBL" id="MDQ0376517.1"/>
    </source>
</evidence>
<dbReference type="EMBL" id="JAUSUT010000001">
    <property type="protein sequence ID" value="MDQ0376517.1"/>
    <property type="molecule type" value="Genomic_DNA"/>
</dbReference>